<dbReference type="AlphaFoldDB" id="A0AAP0BXZ5"/>
<evidence type="ECO:0000313" key="2">
    <source>
        <dbReference type="Proteomes" id="UP001418222"/>
    </source>
</evidence>
<organism evidence="1 2">
    <name type="scientific">Platanthera zijinensis</name>
    <dbReference type="NCBI Taxonomy" id="2320716"/>
    <lineage>
        <taxon>Eukaryota</taxon>
        <taxon>Viridiplantae</taxon>
        <taxon>Streptophyta</taxon>
        <taxon>Embryophyta</taxon>
        <taxon>Tracheophyta</taxon>
        <taxon>Spermatophyta</taxon>
        <taxon>Magnoliopsida</taxon>
        <taxon>Liliopsida</taxon>
        <taxon>Asparagales</taxon>
        <taxon>Orchidaceae</taxon>
        <taxon>Orchidoideae</taxon>
        <taxon>Orchideae</taxon>
        <taxon>Orchidinae</taxon>
        <taxon>Platanthera</taxon>
    </lineage>
</organism>
<proteinExistence type="predicted"/>
<dbReference type="PANTHER" id="PTHR23185">
    <property type="entry name" value="PROTEIN VIRILIZER HOMOLOG"/>
    <property type="match status" value="1"/>
</dbReference>
<comment type="caution">
    <text evidence="1">The sequence shown here is derived from an EMBL/GenBank/DDBJ whole genome shotgun (WGS) entry which is preliminary data.</text>
</comment>
<dbReference type="InterPro" id="IPR026736">
    <property type="entry name" value="Virilizer"/>
</dbReference>
<gene>
    <name evidence="1" type="ORF">KSP39_PZI003353</name>
</gene>
<evidence type="ECO:0000313" key="1">
    <source>
        <dbReference type="EMBL" id="KAK8952259.1"/>
    </source>
</evidence>
<sequence>MSGEKIRSRESRALIPCDLELRVSGVSQLGLATFHSAAEIFEILVSDSTSSSLRAWIGHAMEFHKALHLASPGSHRKDAPARLLEWIDAGVVYQKNGAIGLLRYAAVLASGGDAHLSSTTVLVSDSIDVENVVEGTSDTSDSQVLDILLGKLVNDKFFDGITLRNTSIVQLTTAIRIFSFISDNPDVAAALFQEGAVTLIYVILANCKSWRSSGVSGRIDRIRRSSVLRPVFPGAVFFLLQVDRSYLTLLPVIPEVQRLPSGGAAEALFVPMEDKSKSIGASEGVVDQSKPYGGGSSNMEFNYGVIQIKLNGRNYLLWTQSMRIFIGNRRRLGFLTGSKPASIIASHFLFCKTAKEMWELIERNYSKKDLARIYQLQTEQVHMIRMDDFEEYYNKLTHKWPEIDQYSAIQTIDDYKTELMQRRVFEMLSGLPPELEFQRVQMLGRDFVPDLETVAHYNRGEASRINSLRPDTLVGHENSALAAEQKR</sequence>
<name>A0AAP0BXZ5_9ASPA</name>
<dbReference type="GO" id="GO:0036396">
    <property type="term" value="C:RNA N6-methyladenosine methyltransferase complex"/>
    <property type="evidence" value="ECO:0007669"/>
    <property type="project" value="TreeGrafter"/>
</dbReference>
<dbReference type="Proteomes" id="UP001418222">
    <property type="component" value="Unassembled WGS sequence"/>
</dbReference>
<dbReference type="GO" id="GO:0003723">
    <property type="term" value="F:RNA binding"/>
    <property type="evidence" value="ECO:0007669"/>
    <property type="project" value="TreeGrafter"/>
</dbReference>
<protein>
    <submittedName>
        <fullName evidence="1">Uncharacterized protein</fullName>
    </submittedName>
</protein>
<reference evidence="1 2" key="1">
    <citation type="journal article" date="2022" name="Nat. Plants">
        <title>Genomes of leafy and leafless Platanthera orchids illuminate the evolution of mycoheterotrophy.</title>
        <authorList>
            <person name="Li M.H."/>
            <person name="Liu K.W."/>
            <person name="Li Z."/>
            <person name="Lu H.C."/>
            <person name="Ye Q.L."/>
            <person name="Zhang D."/>
            <person name="Wang J.Y."/>
            <person name="Li Y.F."/>
            <person name="Zhong Z.M."/>
            <person name="Liu X."/>
            <person name="Yu X."/>
            <person name="Liu D.K."/>
            <person name="Tu X.D."/>
            <person name="Liu B."/>
            <person name="Hao Y."/>
            <person name="Liao X.Y."/>
            <person name="Jiang Y.T."/>
            <person name="Sun W.H."/>
            <person name="Chen J."/>
            <person name="Chen Y.Q."/>
            <person name="Ai Y."/>
            <person name="Zhai J.W."/>
            <person name="Wu S.S."/>
            <person name="Zhou Z."/>
            <person name="Hsiao Y.Y."/>
            <person name="Wu W.L."/>
            <person name="Chen Y.Y."/>
            <person name="Lin Y.F."/>
            <person name="Hsu J.L."/>
            <person name="Li C.Y."/>
            <person name="Wang Z.W."/>
            <person name="Zhao X."/>
            <person name="Zhong W.Y."/>
            <person name="Ma X.K."/>
            <person name="Ma L."/>
            <person name="Huang J."/>
            <person name="Chen G.Z."/>
            <person name="Huang M.Z."/>
            <person name="Huang L."/>
            <person name="Peng D.H."/>
            <person name="Luo Y.B."/>
            <person name="Zou S.Q."/>
            <person name="Chen S.P."/>
            <person name="Lan S."/>
            <person name="Tsai W.C."/>
            <person name="Van de Peer Y."/>
            <person name="Liu Z.J."/>
        </authorList>
    </citation>
    <scope>NUCLEOTIDE SEQUENCE [LARGE SCALE GENOMIC DNA]</scope>
    <source>
        <strain evidence="1">Lor287</strain>
    </source>
</reference>
<dbReference type="PANTHER" id="PTHR23185:SF0">
    <property type="entry name" value="PROTEIN VIRILIZER HOMOLOG"/>
    <property type="match status" value="1"/>
</dbReference>
<accession>A0AAP0BXZ5</accession>
<keyword evidence="2" id="KW-1185">Reference proteome</keyword>
<dbReference type="EMBL" id="JBBWWQ010000003">
    <property type="protein sequence ID" value="KAK8952259.1"/>
    <property type="molecule type" value="Genomic_DNA"/>
</dbReference>